<organism evidence="2 3">
    <name type="scientific">Penicillium citrinum</name>
    <dbReference type="NCBI Taxonomy" id="5077"/>
    <lineage>
        <taxon>Eukaryota</taxon>
        <taxon>Fungi</taxon>
        <taxon>Dikarya</taxon>
        <taxon>Ascomycota</taxon>
        <taxon>Pezizomycotina</taxon>
        <taxon>Eurotiomycetes</taxon>
        <taxon>Eurotiomycetidae</taxon>
        <taxon>Eurotiales</taxon>
        <taxon>Aspergillaceae</taxon>
        <taxon>Penicillium</taxon>
    </lineage>
</organism>
<name>A0A9W9TTD4_PENCI</name>
<proteinExistence type="predicted"/>
<reference evidence="2" key="1">
    <citation type="submission" date="2022-11" db="EMBL/GenBank/DDBJ databases">
        <authorList>
            <person name="Petersen C."/>
        </authorList>
    </citation>
    <scope>NUCLEOTIDE SEQUENCE</scope>
    <source>
        <strain evidence="2">IBT 23319</strain>
    </source>
</reference>
<dbReference type="InterPro" id="IPR037401">
    <property type="entry name" value="SnoaL-like"/>
</dbReference>
<dbReference type="OrthoDB" id="4320675at2759"/>
<dbReference type="Gene3D" id="3.10.450.50">
    <property type="match status" value="1"/>
</dbReference>
<accession>A0A9W9TTD4</accession>
<keyword evidence="3" id="KW-1185">Reference proteome</keyword>
<sequence>MSACAEYMLFGRLLLYIIKGSIVPLLKAQLFPLRDTEPTYLSGTSERTLSGNMPTREQVERIFTPFGEGNAAAFFESISEDVDWQVKGTYCPIAGHYHSKAEFHEGTKALSSTWASPLKLQVQNIICDGRQAAVELKAVDTKCKNGLPFTNEYTWVCEFNDQNKIVKIRAYMDTDLVVKAIEGNR</sequence>
<evidence type="ECO:0000313" key="2">
    <source>
        <dbReference type="EMBL" id="KAJ5240517.1"/>
    </source>
</evidence>
<reference evidence="2" key="2">
    <citation type="journal article" date="2023" name="IMA Fungus">
        <title>Comparative genomic study of the Penicillium genus elucidates a diverse pangenome and 15 lateral gene transfer events.</title>
        <authorList>
            <person name="Petersen C."/>
            <person name="Sorensen T."/>
            <person name="Nielsen M.R."/>
            <person name="Sondergaard T.E."/>
            <person name="Sorensen J.L."/>
            <person name="Fitzpatrick D.A."/>
            <person name="Frisvad J.C."/>
            <person name="Nielsen K.L."/>
        </authorList>
    </citation>
    <scope>NUCLEOTIDE SEQUENCE</scope>
    <source>
        <strain evidence="2">IBT 23319</strain>
    </source>
</reference>
<dbReference type="InterPro" id="IPR032710">
    <property type="entry name" value="NTF2-like_dom_sf"/>
</dbReference>
<dbReference type="Pfam" id="PF12680">
    <property type="entry name" value="SnoaL_2"/>
    <property type="match status" value="1"/>
</dbReference>
<comment type="caution">
    <text evidence="2">The sequence shown here is derived from an EMBL/GenBank/DDBJ whole genome shotgun (WGS) entry which is preliminary data.</text>
</comment>
<dbReference type="RefSeq" id="XP_056503522.1">
    <property type="nucleotide sequence ID" value="XM_056641028.1"/>
</dbReference>
<protein>
    <recommendedName>
        <fullName evidence="1">SnoaL-like domain-containing protein</fullName>
    </recommendedName>
</protein>
<dbReference type="AlphaFoldDB" id="A0A9W9TTD4"/>
<evidence type="ECO:0000313" key="3">
    <source>
        <dbReference type="Proteomes" id="UP001147733"/>
    </source>
</evidence>
<evidence type="ECO:0000259" key="1">
    <source>
        <dbReference type="Pfam" id="PF12680"/>
    </source>
</evidence>
<feature type="domain" description="SnoaL-like" evidence="1">
    <location>
        <begin position="59"/>
        <end position="167"/>
    </location>
</feature>
<dbReference type="EMBL" id="JAPQKT010000002">
    <property type="protein sequence ID" value="KAJ5240517.1"/>
    <property type="molecule type" value="Genomic_DNA"/>
</dbReference>
<dbReference type="SUPFAM" id="SSF54427">
    <property type="entry name" value="NTF2-like"/>
    <property type="match status" value="1"/>
</dbReference>
<gene>
    <name evidence="2" type="ORF">N7469_002108</name>
</gene>
<dbReference type="PANTHER" id="PTHR41252:SF1">
    <property type="entry name" value="BLR2505 PROTEIN"/>
    <property type="match status" value="1"/>
</dbReference>
<dbReference type="Proteomes" id="UP001147733">
    <property type="component" value="Unassembled WGS sequence"/>
</dbReference>
<dbReference type="GeneID" id="81380195"/>
<dbReference type="PANTHER" id="PTHR41252">
    <property type="entry name" value="BLR2505 PROTEIN"/>
    <property type="match status" value="1"/>
</dbReference>